<keyword evidence="3" id="KW-1185">Reference proteome</keyword>
<reference evidence="2 3" key="1">
    <citation type="submission" date="2014-10" db="EMBL/GenBank/DDBJ databases">
        <title>Genome sequencing of Vitellibacter vladivostokensis KMM 3516.</title>
        <authorList>
            <person name="Thevarajoo S."/>
            <person name="Selvaratnam C."/>
            <person name="Goh K.M."/>
            <person name="Chong C.S."/>
        </authorList>
    </citation>
    <scope>NUCLEOTIDE SEQUENCE [LARGE SCALE GENOMIC DNA]</scope>
    <source>
        <strain evidence="2 3">KMM 3516</strain>
    </source>
</reference>
<dbReference type="Proteomes" id="UP000033497">
    <property type="component" value="Unassembled WGS sequence"/>
</dbReference>
<evidence type="ECO:0000313" key="3">
    <source>
        <dbReference type="Proteomes" id="UP000033497"/>
    </source>
</evidence>
<dbReference type="InterPro" id="IPR000073">
    <property type="entry name" value="AB_hydrolase_1"/>
</dbReference>
<dbReference type="PANTHER" id="PTHR43798">
    <property type="entry name" value="MONOACYLGLYCEROL LIPASE"/>
    <property type="match status" value="1"/>
</dbReference>
<feature type="domain" description="AB hydrolase-1" evidence="1">
    <location>
        <begin position="22"/>
        <end position="244"/>
    </location>
</feature>
<protein>
    <recommendedName>
        <fullName evidence="1">AB hydrolase-1 domain-containing protein</fullName>
    </recommendedName>
</protein>
<dbReference type="Gene3D" id="3.40.50.1820">
    <property type="entry name" value="alpha/beta hydrolase"/>
    <property type="match status" value="1"/>
</dbReference>
<dbReference type="InterPro" id="IPR050266">
    <property type="entry name" value="AB_hydrolase_sf"/>
</dbReference>
<dbReference type="SUPFAM" id="SSF53474">
    <property type="entry name" value="alpha/beta-Hydrolases"/>
    <property type="match status" value="1"/>
</dbReference>
<evidence type="ECO:0000259" key="1">
    <source>
        <dbReference type="Pfam" id="PF00561"/>
    </source>
</evidence>
<dbReference type="RefSeq" id="WP_045080252.1">
    <property type="nucleotide sequence ID" value="NZ_JSVU01000004.1"/>
</dbReference>
<sequence>MMFQFKNTPIHFETFGKGPAKVLLHGFLESSNMWNPLIPEFSKKNTLITMDFPGHGKSGVIAEIHTMELMAEVVQELLQQLKISSATFIGHSMGGYVALAYAEMFSEKVEKLILLNSTPEADSEERRENRNRALKVIRQNPQAYISMAIGNLFAESSRERFDKRIAILKKEAFAFPVEGVTAAIKGMRDRKDRSAVLKNFTKPKNAILAKEDPILPVWDTKRIFDQCDASVKIIEGGHMSMIENEETVAEYLHLIG</sequence>
<dbReference type="PRINTS" id="PR00111">
    <property type="entry name" value="ABHYDROLASE"/>
</dbReference>
<organism evidence="2 3">
    <name type="scientific">Aequorivita vladivostokensis</name>
    <dbReference type="NCBI Taxonomy" id="171194"/>
    <lineage>
        <taxon>Bacteria</taxon>
        <taxon>Pseudomonadati</taxon>
        <taxon>Bacteroidota</taxon>
        <taxon>Flavobacteriia</taxon>
        <taxon>Flavobacteriales</taxon>
        <taxon>Flavobacteriaceae</taxon>
        <taxon>Aequorivita</taxon>
    </lineage>
</organism>
<dbReference type="EMBL" id="JSVU01000004">
    <property type="protein sequence ID" value="KJJ38500.1"/>
    <property type="molecule type" value="Genomic_DNA"/>
</dbReference>
<dbReference type="InterPro" id="IPR029058">
    <property type="entry name" value="AB_hydrolase_fold"/>
</dbReference>
<name>A0ABR5DI89_9FLAO</name>
<comment type="caution">
    <text evidence="2">The sequence shown here is derived from an EMBL/GenBank/DDBJ whole genome shotgun (WGS) entry which is preliminary data.</text>
</comment>
<proteinExistence type="predicted"/>
<accession>A0ABR5DI89</accession>
<dbReference type="Pfam" id="PF00561">
    <property type="entry name" value="Abhydrolase_1"/>
    <property type="match status" value="1"/>
</dbReference>
<evidence type="ECO:0000313" key="2">
    <source>
        <dbReference type="EMBL" id="KJJ38500.1"/>
    </source>
</evidence>
<gene>
    <name evidence="2" type="ORF">MB09_07325</name>
</gene>